<organism evidence="1 2">
    <name type="scientific">Dioscorea alata</name>
    <name type="common">Purple yam</name>
    <dbReference type="NCBI Taxonomy" id="55571"/>
    <lineage>
        <taxon>Eukaryota</taxon>
        <taxon>Viridiplantae</taxon>
        <taxon>Streptophyta</taxon>
        <taxon>Embryophyta</taxon>
        <taxon>Tracheophyta</taxon>
        <taxon>Spermatophyta</taxon>
        <taxon>Magnoliopsida</taxon>
        <taxon>Liliopsida</taxon>
        <taxon>Dioscoreales</taxon>
        <taxon>Dioscoreaceae</taxon>
        <taxon>Dioscorea</taxon>
    </lineage>
</organism>
<dbReference type="EMBL" id="CM037030">
    <property type="protein sequence ID" value="KAH7650660.1"/>
    <property type="molecule type" value="Genomic_DNA"/>
</dbReference>
<name>A0ACB7TNJ4_DIOAL</name>
<dbReference type="Proteomes" id="UP000827976">
    <property type="component" value="Chromosome 20"/>
</dbReference>
<reference evidence="2" key="1">
    <citation type="journal article" date="2022" name="Nat. Commun.">
        <title>Chromosome evolution and the genetic basis of agronomically important traits in greater yam.</title>
        <authorList>
            <person name="Bredeson J.V."/>
            <person name="Lyons J.B."/>
            <person name="Oniyinde I.O."/>
            <person name="Okereke N.R."/>
            <person name="Kolade O."/>
            <person name="Nnabue I."/>
            <person name="Nwadili C.O."/>
            <person name="Hribova E."/>
            <person name="Parker M."/>
            <person name="Nwogha J."/>
            <person name="Shu S."/>
            <person name="Carlson J."/>
            <person name="Kariba R."/>
            <person name="Muthemba S."/>
            <person name="Knop K."/>
            <person name="Barton G.J."/>
            <person name="Sherwood A.V."/>
            <person name="Lopez-Montes A."/>
            <person name="Asiedu R."/>
            <person name="Jamnadass R."/>
            <person name="Muchugi A."/>
            <person name="Goodstein D."/>
            <person name="Egesi C.N."/>
            <person name="Featherston J."/>
            <person name="Asfaw A."/>
            <person name="Simpson G.G."/>
            <person name="Dolezel J."/>
            <person name="Hendre P.S."/>
            <person name="Van Deynze A."/>
            <person name="Kumar P.L."/>
            <person name="Obidiegwu J.E."/>
            <person name="Bhattacharjee R."/>
            <person name="Rokhsar D.S."/>
        </authorList>
    </citation>
    <scope>NUCLEOTIDE SEQUENCE [LARGE SCALE GENOMIC DNA]</scope>
    <source>
        <strain evidence="2">cv. TDa95/00328</strain>
    </source>
</reference>
<keyword evidence="2" id="KW-1185">Reference proteome</keyword>
<sequence length="358" mass="39692">MISPKQQPISDARLSSPPFVRRTPLQILHVTCNFLRIWSVYALHQYLSQQGDSVLVFMFCCLLPASVIFLVLQKPWKGRSLPNSQVVPTVINGGIMALYFICWGKGLLSCGPLIALLAEYAGAALGVLSAVLYGQKVHVWKKVGGLVAMLAAYYFLSIGWATKTYSPFYNFGEEPLPQAKQSLGLKDMLVPISAGILSALRRVIARRVSLKSQLKRRLHALTVASATCFLFPVAIWNIISGASSEKIITLPLSLWAYWGTIFFGIIFLFYIENIVEERLHLVFSSPRHLMVAGGGIILMEIKYGMDFSLLGFLICSSILGFGIYEATSLERYKKGPLGTHEISDGTYYDQQQSSHLPS</sequence>
<evidence type="ECO:0000313" key="2">
    <source>
        <dbReference type="Proteomes" id="UP000827976"/>
    </source>
</evidence>
<evidence type="ECO:0000313" key="1">
    <source>
        <dbReference type="EMBL" id="KAH7650660.1"/>
    </source>
</evidence>
<proteinExistence type="predicted"/>
<protein>
    <submittedName>
        <fullName evidence="1">Cation efflux protein</fullName>
    </submittedName>
</protein>
<comment type="caution">
    <text evidence="1">The sequence shown here is derived from an EMBL/GenBank/DDBJ whole genome shotgun (WGS) entry which is preliminary data.</text>
</comment>
<gene>
    <name evidence="1" type="ORF">IHE45_20G003700</name>
</gene>
<accession>A0ACB7TNJ4</accession>